<keyword evidence="7" id="KW-1185">Reference proteome</keyword>
<evidence type="ECO:0000256" key="4">
    <source>
        <dbReference type="ARBA" id="ARBA00023136"/>
    </source>
</evidence>
<keyword evidence="2" id="KW-0812">Transmembrane</keyword>
<evidence type="ECO:0000256" key="5">
    <source>
        <dbReference type="SAM" id="MobiDB-lite"/>
    </source>
</evidence>
<dbReference type="PANTHER" id="PTHR31415">
    <property type="entry name" value="OS05G0367900 PROTEIN"/>
    <property type="match status" value="1"/>
</dbReference>
<dbReference type="Pfam" id="PF03168">
    <property type="entry name" value="LEA_2"/>
    <property type="match status" value="1"/>
</dbReference>
<reference evidence="8" key="2">
    <citation type="submission" date="2025-08" db="UniProtKB">
        <authorList>
            <consortium name="RefSeq"/>
        </authorList>
    </citation>
    <scope>IDENTIFICATION</scope>
    <source>
        <tissue evidence="8">Leaves</tissue>
    </source>
</reference>
<protein>
    <submittedName>
        <fullName evidence="8">NDR1/HIN1-like protein 10</fullName>
    </submittedName>
</protein>
<dbReference type="GeneID" id="113742480"/>
<feature type="domain" description="Late embryogenesis abundant protein LEA-2 subgroup" evidence="6">
    <location>
        <begin position="66"/>
        <end position="134"/>
    </location>
</feature>
<dbReference type="InterPro" id="IPR044839">
    <property type="entry name" value="NDR1-like"/>
</dbReference>
<evidence type="ECO:0000313" key="7">
    <source>
        <dbReference type="Proteomes" id="UP001652660"/>
    </source>
</evidence>
<dbReference type="Proteomes" id="UP001652660">
    <property type="component" value="Chromosome 4e"/>
</dbReference>
<evidence type="ECO:0000313" key="8">
    <source>
        <dbReference type="RefSeq" id="XP_027126115.1"/>
    </source>
</evidence>
<evidence type="ECO:0000259" key="6">
    <source>
        <dbReference type="Pfam" id="PF03168"/>
    </source>
</evidence>
<organism evidence="7 8">
    <name type="scientific">Coffea arabica</name>
    <name type="common">Arabian coffee</name>
    <dbReference type="NCBI Taxonomy" id="13443"/>
    <lineage>
        <taxon>Eukaryota</taxon>
        <taxon>Viridiplantae</taxon>
        <taxon>Streptophyta</taxon>
        <taxon>Embryophyta</taxon>
        <taxon>Tracheophyta</taxon>
        <taxon>Spermatophyta</taxon>
        <taxon>Magnoliopsida</taxon>
        <taxon>eudicotyledons</taxon>
        <taxon>Gunneridae</taxon>
        <taxon>Pentapetalae</taxon>
        <taxon>asterids</taxon>
        <taxon>lamiids</taxon>
        <taxon>Gentianales</taxon>
        <taxon>Rubiaceae</taxon>
        <taxon>Ixoroideae</taxon>
        <taxon>Gardenieae complex</taxon>
        <taxon>Bertiereae - Coffeeae clade</taxon>
        <taxon>Coffeeae</taxon>
        <taxon>Coffea</taxon>
    </lineage>
</organism>
<evidence type="ECO:0000256" key="1">
    <source>
        <dbReference type="ARBA" id="ARBA00004167"/>
    </source>
</evidence>
<dbReference type="GO" id="GO:0009506">
    <property type="term" value="C:plasmodesma"/>
    <property type="evidence" value="ECO:0007669"/>
    <property type="project" value="TreeGrafter"/>
</dbReference>
<accession>A0A6P6XEI4</accession>
<dbReference type="PANTHER" id="PTHR31415:SF4">
    <property type="entry name" value="NDR1_HIN1-LIKE PROTEIN 3"/>
    <property type="match status" value="1"/>
</dbReference>
<keyword evidence="3" id="KW-1133">Transmembrane helix</keyword>
<sequence>MSSFDAEDGHEQPPNNQRSASLTLPWMFNRVYTNYSPEFQIDSISVSPPNISNSQISTNWTMGIMVTNPNKRSHIVYDGLEVSLFYEADQNLCSTRIAPLRQGPKNTTTLAAESQACLQDLNDHLFAGVTESAARAISKDLRGGIGDFNVKLRVRHRHVNPLWPGKNWIHKDFDCLNIKVLFASDGTSSKILGCKNCF</sequence>
<evidence type="ECO:0000256" key="3">
    <source>
        <dbReference type="ARBA" id="ARBA00022989"/>
    </source>
</evidence>
<proteinExistence type="predicted"/>
<reference evidence="7" key="1">
    <citation type="journal article" date="2025" name="Foods">
        <title>Unveiling the Microbial Signatures of Arabica Coffee Cherries: Insights into Ripeness Specific Diversity, Functional Traits, and Implications for Quality and Safety.</title>
        <authorList>
            <consortium name="RefSeq"/>
            <person name="Tenea G.N."/>
            <person name="Cifuentes V."/>
            <person name="Reyes P."/>
            <person name="Cevallos-Vallejos M."/>
        </authorList>
    </citation>
    <scope>NUCLEOTIDE SEQUENCE [LARGE SCALE GENOMIC DNA]</scope>
</reference>
<dbReference type="RefSeq" id="XP_027126115.1">
    <property type="nucleotide sequence ID" value="XM_027270314.1"/>
</dbReference>
<dbReference type="InterPro" id="IPR004864">
    <property type="entry name" value="LEA_2"/>
</dbReference>
<dbReference type="GO" id="GO:0005886">
    <property type="term" value="C:plasma membrane"/>
    <property type="evidence" value="ECO:0007669"/>
    <property type="project" value="TreeGrafter"/>
</dbReference>
<comment type="subcellular location">
    <subcellularLocation>
        <location evidence="1">Membrane</location>
        <topology evidence="1">Single-pass membrane protein</topology>
    </subcellularLocation>
</comment>
<name>A0A6P6XEI4_COFAR</name>
<feature type="region of interest" description="Disordered" evidence="5">
    <location>
        <begin position="1"/>
        <end position="20"/>
    </location>
</feature>
<dbReference type="GO" id="GO:0098542">
    <property type="term" value="P:defense response to other organism"/>
    <property type="evidence" value="ECO:0007669"/>
    <property type="project" value="InterPro"/>
</dbReference>
<dbReference type="AlphaFoldDB" id="A0A6P6XEI4"/>
<evidence type="ECO:0000256" key="2">
    <source>
        <dbReference type="ARBA" id="ARBA00022692"/>
    </source>
</evidence>
<gene>
    <name evidence="8" type="primary">LOC113742480</name>
</gene>
<keyword evidence="4" id="KW-0472">Membrane</keyword>